<dbReference type="EMBL" id="WHWB01034512">
    <property type="protein sequence ID" value="KAJ7408884.1"/>
    <property type="molecule type" value="Genomic_DNA"/>
</dbReference>
<comment type="caution">
    <text evidence="1">The sequence shown here is derived from an EMBL/GenBank/DDBJ whole genome shotgun (WGS) entry which is preliminary data.</text>
</comment>
<protein>
    <submittedName>
        <fullName evidence="1">Uncharacterized protein</fullName>
    </submittedName>
</protein>
<accession>A0ABQ9CTD2</accession>
<evidence type="ECO:0000313" key="2">
    <source>
        <dbReference type="Proteomes" id="UP001145742"/>
    </source>
</evidence>
<proteinExistence type="predicted"/>
<organism evidence="1 2">
    <name type="scientific">Willisornis vidua</name>
    <name type="common">Xingu scale-backed antbird</name>
    <dbReference type="NCBI Taxonomy" id="1566151"/>
    <lineage>
        <taxon>Eukaryota</taxon>
        <taxon>Metazoa</taxon>
        <taxon>Chordata</taxon>
        <taxon>Craniata</taxon>
        <taxon>Vertebrata</taxon>
        <taxon>Euteleostomi</taxon>
        <taxon>Archelosauria</taxon>
        <taxon>Archosauria</taxon>
        <taxon>Dinosauria</taxon>
        <taxon>Saurischia</taxon>
        <taxon>Theropoda</taxon>
        <taxon>Coelurosauria</taxon>
        <taxon>Aves</taxon>
        <taxon>Neognathae</taxon>
        <taxon>Neoaves</taxon>
        <taxon>Telluraves</taxon>
        <taxon>Australaves</taxon>
        <taxon>Passeriformes</taxon>
        <taxon>Thamnophilidae</taxon>
        <taxon>Willisornis</taxon>
    </lineage>
</organism>
<dbReference type="Proteomes" id="UP001145742">
    <property type="component" value="Unassembled WGS sequence"/>
</dbReference>
<evidence type="ECO:0000313" key="1">
    <source>
        <dbReference type="EMBL" id="KAJ7408884.1"/>
    </source>
</evidence>
<name>A0ABQ9CTD2_9PASS</name>
<reference evidence="1" key="1">
    <citation type="submission" date="2019-10" db="EMBL/GenBank/DDBJ databases">
        <authorList>
            <person name="Soares A.E.R."/>
            <person name="Aleixo A."/>
            <person name="Schneider P."/>
            <person name="Miyaki C.Y."/>
            <person name="Schneider M.P."/>
            <person name="Mello C."/>
            <person name="Vasconcelos A.T.R."/>
        </authorList>
    </citation>
    <scope>NUCLEOTIDE SEQUENCE</scope>
    <source>
        <tissue evidence="1">Muscle</tissue>
    </source>
</reference>
<keyword evidence="2" id="KW-1185">Reference proteome</keyword>
<sequence length="107" mass="11500">MTPQCALAAQKANHVLGCIRSSVTSRARQVILPLYSALCETSPGVLHPALGPPVQEGCGPVGASPEEAMRMVRGLEHLFCEDKLRKLGLLSLEKRKLHGDLRAPYGT</sequence>
<gene>
    <name evidence="1" type="ORF">WISP_118038</name>
</gene>